<dbReference type="SMART" id="SM00335">
    <property type="entry name" value="ANX"/>
    <property type="match status" value="4"/>
</dbReference>
<feature type="compositionally biased region" description="Gly residues" evidence="5">
    <location>
        <begin position="1"/>
        <end position="21"/>
    </location>
</feature>
<dbReference type="FunFam" id="1.10.220.10:FF:000005">
    <property type="entry name" value="Annexin"/>
    <property type="match status" value="1"/>
</dbReference>
<protein>
    <recommendedName>
        <fullName evidence="4">Annexin</fullName>
    </recommendedName>
</protein>
<evidence type="ECO:0000256" key="1">
    <source>
        <dbReference type="ARBA" id="ARBA00007831"/>
    </source>
</evidence>
<dbReference type="InterPro" id="IPR009117">
    <property type="entry name" value="ANX14"/>
</dbReference>
<keyword evidence="2 4" id="KW-0677">Repeat</keyword>
<gene>
    <name evidence="6" type="ORF">CCM_08151</name>
</gene>
<dbReference type="Gene3D" id="1.10.220.10">
    <property type="entry name" value="Annexin"/>
    <property type="match status" value="4"/>
</dbReference>
<dbReference type="HOGENOM" id="CLU_387322_0_0_1"/>
<dbReference type="OMA" id="ARENWCS"/>
<organism evidence="6 7">
    <name type="scientific">Cordyceps militaris (strain CM01)</name>
    <name type="common">Caterpillar fungus</name>
    <dbReference type="NCBI Taxonomy" id="983644"/>
    <lineage>
        <taxon>Eukaryota</taxon>
        <taxon>Fungi</taxon>
        <taxon>Dikarya</taxon>
        <taxon>Ascomycota</taxon>
        <taxon>Pezizomycotina</taxon>
        <taxon>Sordariomycetes</taxon>
        <taxon>Hypocreomycetidae</taxon>
        <taxon>Hypocreales</taxon>
        <taxon>Cordycipitaceae</taxon>
        <taxon>Cordyceps</taxon>
    </lineage>
</organism>
<evidence type="ECO:0000256" key="2">
    <source>
        <dbReference type="ARBA" id="ARBA00022737"/>
    </source>
</evidence>
<dbReference type="InterPro" id="IPR037104">
    <property type="entry name" value="Annexin_sf"/>
</dbReference>
<dbReference type="InterPro" id="IPR001464">
    <property type="entry name" value="Annexin"/>
</dbReference>
<reference evidence="6 7" key="1">
    <citation type="journal article" date="2011" name="Genome Biol.">
        <title>Genome sequence of the insect pathogenic fungus Cordyceps militaris, a valued traditional Chinese medicine.</title>
        <authorList>
            <person name="Zheng P."/>
            <person name="Xia Y."/>
            <person name="Xiao G."/>
            <person name="Xiong C."/>
            <person name="Hu X."/>
            <person name="Zhang S."/>
            <person name="Zheng H."/>
            <person name="Huang Y."/>
            <person name="Zhou Y."/>
            <person name="Wang S."/>
            <person name="Zhao G.P."/>
            <person name="Liu X."/>
            <person name="St Leger R.J."/>
            <person name="Wang C."/>
        </authorList>
    </citation>
    <scope>NUCLEOTIDE SEQUENCE [LARGE SCALE GENOMIC DNA]</scope>
    <source>
        <strain evidence="6 7">CM01</strain>
    </source>
</reference>
<dbReference type="GO" id="GO:0005509">
    <property type="term" value="F:calcium ion binding"/>
    <property type="evidence" value="ECO:0007669"/>
    <property type="project" value="InterPro"/>
</dbReference>
<accession>G3JNQ8</accession>
<dbReference type="InterPro" id="IPR018502">
    <property type="entry name" value="Annexin_repeat"/>
</dbReference>
<dbReference type="VEuPathDB" id="FungiDB:CCM_08151"/>
<feature type="compositionally biased region" description="Low complexity" evidence="5">
    <location>
        <begin position="38"/>
        <end position="63"/>
    </location>
</feature>
<dbReference type="PANTHER" id="PTHR10502:SF102">
    <property type="entry name" value="ANNEXIN B11"/>
    <property type="match status" value="1"/>
</dbReference>
<dbReference type="GO" id="GO:0005544">
    <property type="term" value="F:calcium-dependent phospholipid binding"/>
    <property type="evidence" value="ECO:0007669"/>
    <property type="project" value="UniProtKB-KW"/>
</dbReference>
<dbReference type="STRING" id="983644.G3JNQ8"/>
<dbReference type="eggNOG" id="KOG0819">
    <property type="taxonomic scope" value="Eukaryota"/>
</dbReference>
<evidence type="ECO:0000256" key="5">
    <source>
        <dbReference type="SAM" id="MobiDB-lite"/>
    </source>
</evidence>
<evidence type="ECO:0000313" key="6">
    <source>
        <dbReference type="EMBL" id="EGX89898.1"/>
    </source>
</evidence>
<proteinExistence type="inferred from homology"/>
<feature type="compositionally biased region" description="Pro residues" evidence="5">
    <location>
        <begin position="24"/>
        <end position="37"/>
    </location>
</feature>
<sequence>MAYQQGYGGQGYGGQGYGGQSYGQPPPPQGYGPPPPQHGGYPPQLGQYPPQHQQYPPQHGGYNQPPPAQYPPPHQQGYGQPPPPPQNYGQPPPAPYGGHHQAPAYGAPPPAQYGAPPPAAGPPTPPSLGYGPPQHINWDGTGDAQALRSAMKGFGTDEKALIQVLANKDPLQADAIREAYARHVRRNLIDDLKSETSGYFERGLLQLARGPLLADVYGLFDAMSGPGTKELVLNDILLSRSNADLNAIKQAYYKTFHRSLEDTVKGDLSMKTERHFMMVLAANRAEDSAPVIPQQVDGDVMELYKATEGKMGTDEILVCSIFTRSNDNQLRAIAHAYKQRFNKDLEAVVKSEFSGHMKDALLFQLGHAVDKYMHAATLFEDAMAGMGTKDQLLVGRVVRYHWDRHELANIKGAYQQRFHRSLASRIKGETSGDYGRLMVACIGDTLRFVQRPRLRPTHANIRDAFTEQQLPALLPILMNSPCSGTILECVESFPWSDQDTFYTKLFQAWDSLPLQDAATETGLLIELDYVISRFDNYIEHSDIGFRSWVKRHQLAMEIGLVETPTWPKLYAEQGGKRKWRDEVWVRRYSFLVHQRDVIAKCRLQSMASGRLADKKNFFGLGWAYPRETVRTVQSKYPARLRDRWYEPLDCCLARMATESGGNLDVETLRQEFWGTGGAPAGNPGTRSDIKRKCEEEAEAKHVDYVESGIGSRV</sequence>
<dbReference type="KEGG" id="cmt:CCM_08151"/>
<dbReference type="PANTHER" id="PTHR10502">
    <property type="entry name" value="ANNEXIN"/>
    <property type="match status" value="1"/>
</dbReference>
<dbReference type="GO" id="GO:0005737">
    <property type="term" value="C:cytoplasm"/>
    <property type="evidence" value="ECO:0007669"/>
    <property type="project" value="TreeGrafter"/>
</dbReference>
<dbReference type="PROSITE" id="PS00223">
    <property type="entry name" value="ANNEXIN_1"/>
    <property type="match status" value="1"/>
</dbReference>
<keyword evidence="4" id="KW-0111">Calcium/phospholipid-binding</keyword>
<keyword evidence="4" id="KW-0106">Calcium</keyword>
<evidence type="ECO:0000313" key="7">
    <source>
        <dbReference type="Proteomes" id="UP000001610"/>
    </source>
</evidence>
<keyword evidence="3 4" id="KW-0041">Annexin</keyword>
<dbReference type="PROSITE" id="PS51897">
    <property type="entry name" value="ANNEXIN_2"/>
    <property type="match status" value="4"/>
</dbReference>
<dbReference type="PRINTS" id="PR00196">
    <property type="entry name" value="ANNEXIN"/>
</dbReference>
<keyword evidence="7" id="KW-1185">Reference proteome</keyword>
<comment type="similarity">
    <text evidence="1 4">Belongs to the annexin family.</text>
</comment>
<dbReference type="OrthoDB" id="37886at2759"/>
<dbReference type="InterPro" id="IPR018252">
    <property type="entry name" value="Annexin_repeat_CS"/>
</dbReference>
<dbReference type="SUPFAM" id="SSF47874">
    <property type="entry name" value="Annexin"/>
    <property type="match status" value="1"/>
</dbReference>
<dbReference type="GO" id="GO:0001786">
    <property type="term" value="F:phosphatidylserine binding"/>
    <property type="evidence" value="ECO:0007669"/>
    <property type="project" value="TreeGrafter"/>
</dbReference>
<dbReference type="EMBL" id="JH126404">
    <property type="protein sequence ID" value="EGX89898.1"/>
    <property type="molecule type" value="Genomic_DNA"/>
</dbReference>
<dbReference type="GO" id="GO:0012506">
    <property type="term" value="C:vesicle membrane"/>
    <property type="evidence" value="ECO:0007669"/>
    <property type="project" value="TreeGrafter"/>
</dbReference>
<dbReference type="Pfam" id="PF00191">
    <property type="entry name" value="Annexin"/>
    <property type="match status" value="4"/>
</dbReference>
<dbReference type="Proteomes" id="UP000001610">
    <property type="component" value="Unassembled WGS sequence"/>
</dbReference>
<dbReference type="PRINTS" id="PR01813">
    <property type="entry name" value="ANNEXINFUNGI"/>
</dbReference>
<evidence type="ECO:0000256" key="4">
    <source>
        <dbReference type="RuleBase" id="RU003540"/>
    </source>
</evidence>
<feature type="compositionally biased region" description="Low complexity" evidence="5">
    <location>
        <begin position="96"/>
        <end position="105"/>
    </location>
</feature>
<feature type="region of interest" description="Disordered" evidence="5">
    <location>
        <begin position="1"/>
        <end position="140"/>
    </location>
</feature>
<feature type="compositionally biased region" description="Pro residues" evidence="5">
    <location>
        <begin position="106"/>
        <end position="126"/>
    </location>
</feature>
<dbReference type="GO" id="GO:0005886">
    <property type="term" value="C:plasma membrane"/>
    <property type="evidence" value="ECO:0007669"/>
    <property type="project" value="TreeGrafter"/>
</dbReference>
<dbReference type="AlphaFoldDB" id="G3JNQ8"/>
<name>G3JNQ8_CORMM</name>
<dbReference type="InParanoid" id="G3JNQ8"/>
<evidence type="ECO:0000256" key="3">
    <source>
        <dbReference type="ARBA" id="ARBA00023216"/>
    </source>
</evidence>
<comment type="domain">
    <text evidence="4">A pair of annexin repeats may form one binding site for calcium and phospholipid.</text>
</comment>
<dbReference type="GO" id="GO:0005634">
    <property type="term" value="C:nucleus"/>
    <property type="evidence" value="ECO:0007669"/>
    <property type="project" value="TreeGrafter"/>
</dbReference>
<feature type="compositionally biased region" description="Pro residues" evidence="5">
    <location>
        <begin position="64"/>
        <end position="95"/>
    </location>
</feature>
<dbReference type="GeneID" id="18170160"/>
<dbReference type="RefSeq" id="XP_006673353.1">
    <property type="nucleotide sequence ID" value="XM_006673290.1"/>
</dbReference>